<dbReference type="RefSeq" id="WP_168059213.1">
    <property type="nucleotide sequence ID" value="NZ_VTOW01000001.1"/>
</dbReference>
<keyword evidence="6" id="KW-0282">Flagellum</keyword>
<dbReference type="Proteomes" id="UP000534783">
    <property type="component" value="Unassembled WGS sequence"/>
</dbReference>
<evidence type="ECO:0000313" key="7">
    <source>
        <dbReference type="Proteomes" id="UP000534783"/>
    </source>
</evidence>
<reference evidence="6 7" key="1">
    <citation type="journal article" date="2020" name="Nature">
        <title>Bacterial chemolithoautotrophy via manganese oxidation.</title>
        <authorList>
            <person name="Yu H."/>
            <person name="Leadbetter J.R."/>
        </authorList>
    </citation>
    <scope>NUCLEOTIDE SEQUENCE [LARGE SCALE GENOMIC DNA]</scope>
    <source>
        <strain evidence="6 7">Mn-1</strain>
    </source>
</reference>
<feature type="domain" description="Flagellar basal body rod protein N-terminal" evidence="4">
    <location>
        <begin position="8"/>
        <end position="35"/>
    </location>
</feature>
<sequence>MLSPLGASLSGLRAGLEKLEASANNVANLSTDGFKKDRVLLSEGVTGGVVVEIGKSTESGPSYRSPQGEVIEASNVDLAEEAVEQILAKYTFSMSLAAFKTTDEMQKGVIDLLA</sequence>
<organism evidence="6 7">
    <name type="scientific">Candidatus Manganitrophus noduliformans</name>
    <dbReference type="NCBI Taxonomy" id="2606439"/>
    <lineage>
        <taxon>Bacteria</taxon>
        <taxon>Pseudomonadati</taxon>
        <taxon>Nitrospirota</taxon>
        <taxon>Nitrospiria</taxon>
        <taxon>Candidatus Troglogloeales</taxon>
        <taxon>Candidatus Manganitrophaceae</taxon>
        <taxon>Candidatus Manganitrophus</taxon>
    </lineage>
</organism>
<evidence type="ECO:0000259" key="4">
    <source>
        <dbReference type="Pfam" id="PF00460"/>
    </source>
</evidence>
<evidence type="ECO:0000256" key="3">
    <source>
        <dbReference type="ARBA" id="ARBA00023143"/>
    </source>
</evidence>
<comment type="subcellular location">
    <subcellularLocation>
        <location evidence="1">Bacterial flagellum basal body</location>
    </subcellularLocation>
</comment>
<evidence type="ECO:0000313" key="6">
    <source>
        <dbReference type="EMBL" id="NKE70069.1"/>
    </source>
</evidence>
<feature type="domain" description="Flagellar basal-body/hook protein C-terminal" evidence="5">
    <location>
        <begin position="70"/>
        <end position="110"/>
    </location>
</feature>
<keyword evidence="3" id="KW-0975">Bacterial flagellum</keyword>
<keyword evidence="6" id="KW-0966">Cell projection</keyword>
<dbReference type="Pfam" id="PF00460">
    <property type="entry name" value="Flg_bb_rod"/>
    <property type="match status" value="1"/>
</dbReference>
<dbReference type="InterPro" id="IPR001444">
    <property type="entry name" value="Flag_bb_rod_N"/>
</dbReference>
<dbReference type="InterPro" id="IPR010930">
    <property type="entry name" value="Flg_bb/hook_C_dom"/>
</dbReference>
<evidence type="ECO:0000256" key="1">
    <source>
        <dbReference type="ARBA" id="ARBA00004117"/>
    </source>
</evidence>
<name>A0A7X6DN00_9BACT</name>
<evidence type="ECO:0000259" key="5">
    <source>
        <dbReference type="Pfam" id="PF06429"/>
    </source>
</evidence>
<dbReference type="AlphaFoldDB" id="A0A7X6DN00"/>
<dbReference type="EMBL" id="VTOW01000001">
    <property type="protein sequence ID" value="NKE70069.1"/>
    <property type="molecule type" value="Genomic_DNA"/>
</dbReference>
<protein>
    <submittedName>
        <fullName evidence="6">Flagellar biosynthesis protein FlgC</fullName>
    </submittedName>
</protein>
<keyword evidence="7" id="KW-1185">Reference proteome</keyword>
<gene>
    <name evidence="6" type="ORF">MNODULE_04835</name>
</gene>
<comment type="caution">
    <text evidence="6">The sequence shown here is derived from an EMBL/GenBank/DDBJ whole genome shotgun (WGS) entry which is preliminary data.</text>
</comment>
<keyword evidence="6" id="KW-0969">Cilium</keyword>
<dbReference type="GO" id="GO:0009425">
    <property type="term" value="C:bacterial-type flagellum basal body"/>
    <property type="evidence" value="ECO:0007669"/>
    <property type="project" value="UniProtKB-SubCell"/>
</dbReference>
<accession>A0A7X6DN00</accession>
<dbReference type="PANTHER" id="PTHR30435">
    <property type="entry name" value="FLAGELLAR PROTEIN"/>
    <property type="match status" value="1"/>
</dbReference>
<dbReference type="Pfam" id="PF06429">
    <property type="entry name" value="Flg_bbr_C"/>
    <property type="match status" value="1"/>
</dbReference>
<evidence type="ECO:0000256" key="2">
    <source>
        <dbReference type="ARBA" id="ARBA00009677"/>
    </source>
</evidence>
<comment type="similarity">
    <text evidence="2">Belongs to the flagella basal body rod proteins family.</text>
</comment>
<dbReference type="PANTHER" id="PTHR30435:SF19">
    <property type="entry name" value="FLAGELLAR BASAL-BODY ROD PROTEIN FLGG"/>
    <property type="match status" value="1"/>
</dbReference>
<proteinExistence type="inferred from homology"/>